<proteinExistence type="predicted"/>
<dbReference type="HOGENOM" id="CLU_173020_1_0_9"/>
<name>M1ZGE3_9FIRM</name>
<dbReference type="RefSeq" id="WP_005587809.1">
    <property type="nucleotide sequence ID" value="NZ_LT669839.1"/>
</dbReference>
<keyword evidence="2" id="KW-1185">Reference proteome</keyword>
<dbReference type="InterPro" id="IPR009384">
    <property type="entry name" value="SwrD-like"/>
</dbReference>
<evidence type="ECO:0000313" key="2">
    <source>
        <dbReference type="Proteomes" id="UP000245423"/>
    </source>
</evidence>
<dbReference type="PANTHER" id="PTHR39185:SF1">
    <property type="entry name" value="SWARMING MOTILITY PROTEIN SWRD"/>
    <property type="match status" value="1"/>
</dbReference>
<dbReference type="PANTHER" id="PTHR39185">
    <property type="entry name" value="SWARMING MOTILITY PROTEIN SWRD"/>
    <property type="match status" value="1"/>
</dbReference>
<keyword evidence="1" id="KW-0282">Flagellum</keyword>
<accession>M1ZGE3</accession>
<reference evidence="1 2" key="1">
    <citation type="submission" date="2016-11" db="EMBL/GenBank/DDBJ databases">
        <authorList>
            <person name="Manzoor S."/>
        </authorList>
    </citation>
    <scope>NUCLEOTIDE SEQUENCE [LARGE SCALE GENOMIC DNA]</scope>
    <source>
        <strain evidence="1">Clostridium ultunense strain Esp</strain>
    </source>
</reference>
<keyword evidence="1" id="KW-0969">Cilium</keyword>
<evidence type="ECO:0000313" key="1">
    <source>
        <dbReference type="EMBL" id="SHD77020.1"/>
    </source>
</evidence>
<keyword evidence="1" id="KW-0966">Cell projection</keyword>
<dbReference type="Proteomes" id="UP000245423">
    <property type="component" value="Chromosome 1"/>
</dbReference>
<gene>
    <name evidence="1" type="primary">ylzI</name>
    <name evidence="1" type="ORF">CUESP1_1657</name>
</gene>
<dbReference type="OrthoDB" id="9799862at2"/>
<sequence length="70" mass="8081">MIKVKRLNGKEFVVNSDLIQFVEETPDTVITLTTGQKIVVVESVDQIIDKVITYKSKVIEYKRRAEKKEV</sequence>
<dbReference type="AlphaFoldDB" id="M1ZGE3"/>
<dbReference type="Pfam" id="PF06289">
    <property type="entry name" value="FlbD"/>
    <property type="match status" value="1"/>
</dbReference>
<dbReference type="EMBL" id="LT669839">
    <property type="protein sequence ID" value="SHD77020.1"/>
    <property type="molecule type" value="Genomic_DNA"/>
</dbReference>
<organism evidence="1 2">
    <name type="scientific">[Clostridium] ultunense Esp</name>
    <dbReference type="NCBI Taxonomy" id="1288971"/>
    <lineage>
        <taxon>Bacteria</taxon>
        <taxon>Bacillati</taxon>
        <taxon>Bacillota</taxon>
        <taxon>Tissierellia</taxon>
        <taxon>Tissierellales</taxon>
        <taxon>Tepidimicrobiaceae</taxon>
        <taxon>Schnuerera</taxon>
    </lineage>
</organism>
<protein>
    <submittedName>
        <fullName evidence="1">Putative flagellar protein</fullName>
    </submittedName>
</protein>